<protein>
    <submittedName>
        <fullName evidence="1">Uncharacterized protein</fullName>
    </submittedName>
</protein>
<dbReference type="EMBL" id="SLZW01000003">
    <property type="protein sequence ID" value="TCS63453.1"/>
    <property type="molecule type" value="Genomic_DNA"/>
</dbReference>
<dbReference type="AlphaFoldDB" id="A0A4R3JE20"/>
<comment type="caution">
    <text evidence="1">The sequence shown here is derived from an EMBL/GenBank/DDBJ whole genome shotgun (WGS) entry which is preliminary data.</text>
</comment>
<sequence>MLIHTSRVARTSKVVAVGAILVAVLSLGACRAEEQGRVLTDTPGVYAGPMPDRPLSAKQLTELRARTWFQVGVHAPSRVRPLPSLVGDNPPSDRTDKHVQELDKRLLLQAGE</sequence>
<proteinExistence type="predicted"/>
<keyword evidence="2" id="KW-1185">Reference proteome</keyword>
<name>A0A4R3JE20_9PROT</name>
<dbReference type="PROSITE" id="PS51257">
    <property type="entry name" value="PROKAR_LIPOPROTEIN"/>
    <property type="match status" value="1"/>
</dbReference>
<evidence type="ECO:0000313" key="1">
    <source>
        <dbReference type="EMBL" id="TCS63453.1"/>
    </source>
</evidence>
<dbReference type="Proteomes" id="UP000295304">
    <property type="component" value="Unassembled WGS sequence"/>
</dbReference>
<gene>
    <name evidence="1" type="ORF">EDD55_10374</name>
</gene>
<accession>A0A4R3JE20</accession>
<reference evidence="1 2" key="1">
    <citation type="submission" date="2019-03" db="EMBL/GenBank/DDBJ databases">
        <title>Genomic Encyclopedia of Type Strains, Phase IV (KMG-IV): sequencing the most valuable type-strain genomes for metagenomic binning, comparative biology and taxonomic classification.</title>
        <authorList>
            <person name="Goeker M."/>
        </authorList>
    </citation>
    <scope>NUCLEOTIDE SEQUENCE [LARGE SCALE GENOMIC DNA]</scope>
    <source>
        <strain evidence="1 2">DSM 101688</strain>
    </source>
</reference>
<organism evidence="1 2">
    <name type="scientific">Varunaivibrio sulfuroxidans</name>
    <dbReference type="NCBI Taxonomy" id="1773489"/>
    <lineage>
        <taxon>Bacteria</taxon>
        <taxon>Pseudomonadati</taxon>
        <taxon>Pseudomonadota</taxon>
        <taxon>Alphaproteobacteria</taxon>
        <taxon>Rhodospirillales</taxon>
        <taxon>Magnetovibrionaceae</taxon>
        <taxon>Varunaivibrio</taxon>
    </lineage>
</organism>
<dbReference type="RefSeq" id="WP_132938431.1">
    <property type="nucleotide sequence ID" value="NZ_CP119676.1"/>
</dbReference>
<evidence type="ECO:0000313" key="2">
    <source>
        <dbReference type="Proteomes" id="UP000295304"/>
    </source>
</evidence>